<dbReference type="EMBL" id="JAYXHS010000004">
    <property type="protein sequence ID" value="MEC5387679.1"/>
    <property type="molecule type" value="Genomic_DNA"/>
</dbReference>
<organism evidence="1 2">
    <name type="scientific">Uliginosibacterium silvisoli</name>
    <dbReference type="NCBI Taxonomy" id="3114758"/>
    <lineage>
        <taxon>Bacteria</taxon>
        <taxon>Pseudomonadati</taxon>
        <taxon>Pseudomonadota</taxon>
        <taxon>Betaproteobacteria</taxon>
        <taxon>Rhodocyclales</taxon>
        <taxon>Zoogloeaceae</taxon>
        <taxon>Uliginosibacterium</taxon>
    </lineage>
</organism>
<keyword evidence="2" id="KW-1185">Reference proteome</keyword>
<dbReference type="SUPFAM" id="SSF58104">
    <property type="entry name" value="Methyl-accepting chemotaxis protein (MCP) signaling domain"/>
    <property type="match status" value="1"/>
</dbReference>
<evidence type="ECO:0000313" key="2">
    <source>
        <dbReference type="Proteomes" id="UP001331561"/>
    </source>
</evidence>
<sequence length="80" mass="8442">MGRSSLQSLEASKSLAQLLALNAMFDAARMGEAGRESAKVIQAAADASNTSEPADPVCDVLLAHCYAALMENGERPQRFS</sequence>
<proteinExistence type="predicted"/>
<gene>
    <name evidence="1" type="ORF">VVD49_18240</name>
</gene>
<protein>
    <submittedName>
        <fullName evidence="1">Uncharacterized protein</fullName>
    </submittedName>
</protein>
<comment type="caution">
    <text evidence="1">The sequence shown here is derived from an EMBL/GenBank/DDBJ whole genome shotgun (WGS) entry which is preliminary data.</text>
</comment>
<name>A0ABU6K7Q7_9RHOO</name>
<dbReference type="Proteomes" id="UP001331561">
    <property type="component" value="Unassembled WGS sequence"/>
</dbReference>
<reference evidence="1 2" key="1">
    <citation type="submission" date="2024-01" db="EMBL/GenBank/DDBJ databases">
        <title>Uliginosibacterium soil sp. nov.</title>
        <authorList>
            <person name="Lv Y."/>
        </authorList>
    </citation>
    <scope>NUCLEOTIDE SEQUENCE [LARGE SCALE GENOMIC DNA]</scope>
    <source>
        <strain evidence="1 2">H3</strain>
    </source>
</reference>
<dbReference type="RefSeq" id="WP_327600653.1">
    <property type="nucleotide sequence ID" value="NZ_JAYXHS010000004.1"/>
</dbReference>
<evidence type="ECO:0000313" key="1">
    <source>
        <dbReference type="EMBL" id="MEC5387679.1"/>
    </source>
</evidence>
<accession>A0ABU6K7Q7</accession>